<evidence type="ECO:0000256" key="2">
    <source>
        <dbReference type="ARBA" id="ARBA00023274"/>
    </source>
</evidence>
<dbReference type="SUPFAM" id="SSF55174">
    <property type="entry name" value="Alpha-L RNA-binding motif"/>
    <property type="match status" value="1"/>
</dbReference>
<dbReference type="AlphaFoldDB" id="A0A5P1EH62"/>
<dbReference type="InterPro" id="IPR022801">
    <property type="entry name" value="Ribosomal_uS4"/>
</dbReference>
<reference evidence="6" key="1">
    <citation type="journal article" date="2017" name="Nat. Commun.">
        <title>The asparagus genome sheds light on the origin and evolution of a young Y chromosome.</title>
        <authorList>
            <person name="Harkess A."/>
            <person name="Zhou J."/>
            <person name="Xu C."/>
            <person name="Bowers J.E."/>
            <person name="Van der Hulst R."/>
            <person name="Ayyampalayam S."/>
            <person name="Mercati F."/>
            <person name="Riccardi P."/>
            <person name="McKain M.R."/>
            <person name="Kakrana A."/>
            <person name="Tang H."/>
            <person name="Ray J."/>
            <person name="Groenendijk J."/>
            <person name="Arikit S."/>
            <person name="Mathioni S.M."/>
            <person name="Nakano M."/>
            <person name="Shan H."/>
            <person name="Telgmann-Rauber A."/>
            <person name="Kanno A."/>
            <person name="Yue Z."/>
            <person name="Chen H."/>
            <person name="Li W."/>
            <person name="Chen Y."/>
            <person name="Xu X."/>
            <person name="Zhang Y."/>
            <person name="Luo S."/>
            <person name="Chen H."/>
            <person name="Gao J."/>
            <person name="Mao Z."/>
            <person name="Pires J.C."/>
            <person name="Luo M."/>
            <person name="Kudrna D."/>
            <person name="Wing R.A."/>
            <person name="Meyers B.C."/>
            <person name="Yi K."/>
            <person name="Kong H."/>
            <person name="Lavrijsen P."/>
            <person name="Sunseri F."/>
            <person name="Falavigna A."/>
            <person name="Ye Y."/>
            <person name="Leebens-Mack J.H."/>
            <person name="Chen G."/>
        </authorList>
    </citation>
    <scope>NUCLEOTIDE SEQUENCE [LARGE SCALE GENOMIC DNA]</scope>
    <source>
        <strain evidence="6">cv. DH0086</strain>
    </source>
</reference>
<dbReference type="Pfam" id="PF01479">
    <property type="entry name" value="S4"/>
    <property type="match status" value="1"/>
</dbReference>
<sequence length="126" mass="14389">MHRYGLLDETQNKLDYVLALTVENFLERRLQTLVFMSGMSKSVHHARVLIRQRHISLILIGVTSKILPFLQGWRTSCQHPFLVKLESAKHIDFSLASPFGVGKEVRVGRTNNDKKKDGDAEGEEED</sequence>
<dbReference type="EMBL" id="CM007387">
    <property type="protein sequence ID" value="ONK65246.1"/>
    <property type="molecule type" value="Genomic_DNA"/>
</dbReference>
<evidence type="ECO:0000256" key="3">
    <source>
        <dbReference type="SAM" id="MobiDB-lite"/>
    </source>
</evidence>
<dbReference type="Proteomes" id="UP000243459">
    <property type="component" value="Chromosome 7"/>
</dbReference>
<organism evidence="5 6">
    <name type="scientific">Asparagus officinalis</name>
    <name type="common">Garden asparagus</name>
    <dbReference type="NCBI Taxonomy" id="4686"/>
    <lineage>
        <taxon>Eukaryota</taxon>
        <taxon>Viridiplantae</taxon>
        <taxon>Streptophyta</taxon>
        <taxon>Embryophyta</taxon>
        <taxon>Tracheophyta</taxon>
        <taxon>Spermatophyta</taxon>
        <taxon>Magnoliopsida</taxon>
        <taxon>Liliopsida</taxon>
        <taxon>Asparagales</taxon>
        <taxon>Asparagaceae</taxon>
        <taxon>Asparagoideae</taxon>
        <taxon>Asparagus</taxon>
    </lineage>
</organism>
<dbReference type="Gene3D" id="3.10.290.10">
    <property type="entry name" value="RNA-binding S4 domain"/>
    <property type="match status" value="1"/>
</dbReference>
<evidence type="ECO:0000313" key="6">
    <source>
        <dbReference type="Proteomes" id="UP000243459"/>
    </source>
</evidence>
<dbReference type="GO" id="GO:0019843">
    <property type="term" value="F:rRNA binding"/>
    <property type="evidence" value="ECO:0007669"/>
    <property type="project" value="InterPro"/>
</dbReference>
<dbReference type="PANTHER" id="PTHR11831">
    <property type="entry name" value="30S 40S RIBOSOMAL PROTEIN"/>
    <property type="match status" value="1"/>
</dbReference>
<gene>
    <name evidence="5" type="ORF">A4U43_C07F35170</name>
</gene>
<dbReference type="GO" id="GO:0042274">
    <property type="term" value="P:ribosomal small subunit biogenesis"/>
    <property type="evidence" value="ECO:0007669"/>
    <property type="project" value="TreeGrafter"/>
</dbReference>
<dbReference type="InterPro" id="IPR036986">
    <property type="entry name" value="S4_RNA-bd_sf"/>
</dbReference>
<feature type="domain" description="RNA-binding S4" evidence="4">
    <location>
        <begin position="28"/>
        <end position="56"/>
    </location>
</feature>
<dbReference type="Gramene" id="ONK65246">
    <property type="protein sequence ID" value="ONK65246"/>
    <property type="gene ID" value="A4U43_C07F35170"/>
</dbReference>
<evidence type="ECO:0000256" key="1">
    <source>
        <dbReference type="ARBA" id="ARBA00007465"/>
    </source>
</evidence>
<dbReference type="GO" id="GO:0003735">
    <property type="term" value="F:structural constituent of ribosome"/>
    <property type="evidence" value="ECO:0007669"/>
    <property type="project" value="TreeGrafter"/>
</dbReference>
<keyword evidence="2" id="KW-0687">Ribonucleoprotein</keyword>
<proteinExistence type="inferred from homology"/>
<evidence type="ECO:0000259" key="4">
    <source>
        <dbReference type="Pfam" id="PF01479"/>
    </source>
</evidence>
<name>A0A5P1EH62_ASPOF</name>
<evidence type="ECO:0000313" key="5">
    <source>
        <dbReference type="EMBL" id="ONK65246.1"/>
    </source>
</evidence>
<keyword evidence="6" id="KW-1185">Reference proteome</keyword>
<feature type="region of interest" description="Disordered" evidence="3">
    <location>
        <begin position="106"/>
        <end position="126"/>
    </location>
</feature>
<comment type="similarity">
    <text evidence="1">Belongs to the universal ribosomal protein uS4 family.</text>
</comment>
<accession>A0A5P1EH62</accession>
<dbReference type="PANTHER" id="PTHR11831:SF5">
    <property type="entry name" value="40S RIBOSOMAL PROTEIN S9"/>
    <property type="match status" value="1"/>
</dbReference>
<protein>
    <recommendedName>
        <fullName evidence="4">RNA-binding S4 domain-containing protein</fullName>
    </recommendedName>
</protein>
<feature type="compositionally biased region" description="Basic and acidic residues" evidence="3">
    <location>
        <begin position="106"/>
        <end position="119"/>
    </location>
</feature>
<dbReference type="InterPro" id="IPR002942">
    <property type="entry name" value="S4_RNA-bd"/>
</dbReference>
<dbReference type="GO" id="GO:0022627">
    <property type="term" value="C:cytosolic small ribosomal subunit"/>
    <property type="evidence" value="ECO:0007669"/>
    <property type="project" value="TreeGrafter"/>
</dbReference>